<dbReference type="EMBL" id="JABANP010000302">
    <property type="protein sequence ID" value="KAF4684597.1"/>
    <property type="molecule type" value="Genomic_DNA"/>
</dbReference>
<feature type="chain" id="PRO_5029783796" evidence="1">
    <location>
        <begin position="21"/>
        <end position="187"/>
    </location>
</feature>
<dbReference type="Proteomes" id="UP000541610">
    <property type="component" value="Unassembled WGS sequence"/>
</dbReference>
<name>A0A7J6NMD9_PEROL</name>
<proteinExistence type="predicted"/>
<feature type="signal peptide" evidence="1">
    <location>
        <begin position="1"/>
        <end position="20"/>
    </location>
</feature>
<keyword evidence="1" id="KW-0732">Signal</keyword>
<accession>A0A7J6NMD9</accession>
<reference evidence="2 3" key="1">
    <citation type="submission" date="2020-04" db="EMBL/GenBank/DDBJ databases">
        <title>Perkinsus olseni comparative genomics.</title>
        <authorList>
            <person name="Bogema D.R."/>
        </authorList>
    </citation>
    <scope>NUCLEOTIDE SEQUENCE [LARGE SCALE GENOMIC DNA]</scope>
    <source>
        <strain evidence="2">00978-12</strain>
    </source>
</reference>
<organism evidence="2 3">
    <name type="scientific">Perkinsus olseni</name>
    <name type="common">Perkinsus atlanticus</name>
    <dbReference type="NCBI Taxonomy" id="32597"/>
    <lineage>
        <taxon>Eukaryota</taxon>
        <taxon>Sar</taxon>
        <taxon>Alveolata</taxon>
        <taxon>Perkinsozoa</taxon>
        <taxon>Perkinsea</taxon>
        <taxon>Perkinsida</taxon>
        <taxon>Perkinsidae</taxon>
        <taxon>Perkinsus</taxon>
    </lineage>
</organism>
<protein>
    <submittedName>
        <fullName evidence="2">Uncharacterized protein</fullName>
    </submittedName>
</protein>
<gene>
    <name evidence="2" type="ORF">FOZ60_007649</name>
</gene>
<evidence type="ECO:0000313" key="2">
    <source>
        <dbReference type="EMBL" id="KAF4684597.1"/>
    </source>
</evidence>
<comment type="caution">
    <text evidence="2">The sequence shown here is derived from an EMBL/GenBank/DDBJ whole genome shotgun (WGS) entry which is preliminary data.</text>
</comment>
<sequence length="187" mass="21156">MVLSSYPALTVLTVLPTVMALQAASKPGIEAPIRTPQLIKGIKADAESCKIDYGESSIYLRKSSDDYLIRWEATEPRDMSAYFWINDDDTMAVRFMDSDRARKDNGPSVDMQEKYARVYPFAPLINTIRQAFQSGMSRRGCAKLANTIKATPPEEYEGADNWMGEFFVERMAEALELVGRHRNVQQM</sequence>
<evidence type="ECO:0000313" key="3">
    <source>
        <dbReference type="Proteomes" id="UP000541610"/>
    </source>
</evidence>
<dbReference type="AlphaFoldDB" id="A0A7J6NMD9"/>
<evidence type="ECO:0000256" key="1">
    <source>
        <dbReference type="SAM" id="SignalP"/>
    </source>
</evidence>